<gene>
    <name evidence="1" type="ORF">DFR37_1401</name>
</gene>
<dbReference type="EMBL" id="QNRQ01000040">
    <property type="protein sequence ID" value="RBP32438.1"/>
    <property type="molecule type" value="Genomic_DNA"/>
</dbReference>
<evidence type="ECO:0000313" key="2">
    <source>
        <dbReference type="Proteomes" id="UP000253628"/>
    </source>
</evidence>
<protein>
    <submittedName>
        <fullName evidence="1">Uncharacterized protein</fullName>
    </submittedName>
</protein>
<dbReference type="AlphaFoldDB" id="A0A366GYK7"/>
<reference evidence="1 2" key="1">
    <citation type="submission" date="2018-06" db="EMBL/GenBank/DDBJ databases">
        <title>Genomic Encyclopedia of Type Strains, Phase IV (KMG-IV): sequencing the most valuable type-strain genomes for metagenomic binning, comparative biology and taxonomic classification.</title>
        <authorList>
            <person name="Goeker M."/>
        </authorList>
    </citation>
    <scope>NUCLEOTIDE SEQUENCE [LARGE SCALE GENOMIC DNA]</scope>
    <source>
        <strain evidence="1 2">DSM 25520</strain>
    </source>
</reference>
<evidence type="ECO:0000313" key="1">
    <source>
        <dbReference type="EMBL" id="RBP32438.1"/>
    </source>
</evidence>
<feature type="non-terminal residue" evidence="1">
    <location>
        <position position="1"/>
    </location>
</feature>
<name>A0A366GYK7_9BURK</name>
<keyword evidence="2" id="KW-1185">Reference proteome</keyword>
<accession>A0A366GYK7</accession>
<dbReference type="Proteomes" id="UP000253628">
    <property type="component" value="Unassembled WGS sequence"/>
</dbReference>
<comment type="caution">
    <text evidence="1">The sequence shown here is derived from an EMBL/GenBank/DDBJ whole genome shotgun (WGS) entry which is preliminary data.</text>
</comment>
<organism evidence="1 2">
    <name type="scientific">Eoetvoesiella caeni</name>
    <dbReference type="NCBI Taxonomy" id="645616"/>
    <lineage>
        <taxon>Bacteria</taxon>
        <taxon>Pseudomonadati</taxon>
        <taxon>Pseudomonadota</taxon>
        <taxon>Betaproteobacteria</taxon>
        <taxon>Burkholderiales</taxon>
        <taxon>Alcaligenaceae</taxon>
        <taxon>Eoetvoesiella</taxon>
    </lineage>
</organism>
<sequence length="86" mass="10077">FEFFRKSGRAHNHLLSEYYEAKTCLANPGRFKMLASSTWSILTPIIGFDLLTCKLYCIFQNLQLKKLNIEMYKYLLSVSLTLSKFK</sequence>
<proteinExistence type="predicted"/>